<feature type="transmembrane region" description="Helical" evidence="5">
    <location>
        <begin position="40"/>
        <end position="62"/>
    </location>
</feature>
<dbReference type="AlphaFoldDB" id="A0AAW8T3B9"/>
<dbReference type="PANTHER" id="PTHR37422">
    <property type="entry name" value="TEICHURONIC ACID BIOSYNTHESIS PROTEIN TUAE"/>
    <property type="match status" value="1"/>
</dbReference>
<accession>A0AAW8T3B9</accession>
<dbReference type="InterPro" id="IPR007016">
    <property type="entry name" value="O-antigen_ligase-rel_domated"/>
</dbReference>
<feature type="domain" description="O-antigen ligase-related" evidence="6">
    <location>
        <begin position="217"/>
        <end position="399"/>
    </location>
</feature>
<feature type="transmembrane region" description="Helical" evidence="5">
    <location>
        <begin position="183"/>
        <end position="201"/>
    </location>
</feature>
<reference evidence="7" key="1">
    <citation type="submission" date="2023-03" db="EMBL/GenBank/DDBJ databases">
        <authorList>
            <person name="Shen W."/>
            <person name="Cai J."/>
        </authorList>
    </citation>
    <scope>NUCLEOTIDE SEQUENCE</scope>
    <source>
        <strain evidence="7">B646-2</strain>
    </source>
</reference>
<evidence type="ECO:0000259" key="6">
    <source>
        <dbReference type="Pfam" id="PF04932"/>
    </source>
</evidence>
<proteinExistence type="predicted"/>
<evidence type="ECO:0000256" key="3">
    <source>
        <dbReference type="ARBA" id="ARBA00022989"/>
    </source>
</evidence>
<evidence type="ECO:0000313" key="7">
    <source>
        <dbReference type="EMBL" id="MDT2540086.1"/>
    </source>
</evidence>
<evidence type="ECO:0000256" key="2">
    <source>
        <dbReference type="ARBA" id="ARBA00022692"/>
    </source>
</evidence>
<keyword evidence="3 5" id="KW-1133">Transmembrane helix</keyword>
<feature type="transmembrane region" description="Helical" evidence="5">
    <location>
        <begin position="423"/>
        <end position="440"/>
    </location>
</feature>
<evidence type="ECO:0000313" key="8">
    <source>
        <dbReference type="Proteomes" id="UP001249240"/>
    </source>
</evidence>
<dbReference type="PANTHER" id="PTHR37422:SF13">
    <property type="entry name" value="LIPOPOLYSACCHARIDE BIOSYNTHESIS PROTEIN PA4999-RELATED"/>
    <property type="match status" value="1"/>
</dbReference>
<dbReference type="EMBL" id="JARPXM010000027">
    <property type="protein sequence ID" value="MDT2540086.1"/>
    <property type="molecule type" value="Genomic_DNA"/>
</dbReference>
<feature type="transmembrane region" description="Helical" evidence="5">
    <location>
        <begin position="16"/>
        <end position="34"/>
    </location>
</feature>
<dbReference type="RefSeq" id="WP_010745967.1">
    <property type="nucleotide sequence ID" value="NZ_BTSP01000004.1"/>
</dbReference>
<feature type="transmembrane region" description="Helical" evidence="5">
    <location>
        <begin position="128"/>
        <end position="150"/>
    </location>
</feature>
<dbReference type="GeneID" id="67040508"/>
<evidence type="ECO:0000256" key="5">
    <source>
        <dbReference type="SAM" id="Phobius"/>
    </source>
</evidence>
<protein>
    <submittedName>
        <fullName evidence="7">O-antigen ligase family protein</fullName>
    </submittedName>
</protein>
<feature type="transmembrane region" description="Helical" evidence="5">
    <location>
        <begin position="232"/>
        <end position="249"/>
    </location>
</feature>
<evidence type="ECO:0000256" key="4">
    <source>
        <dbReference type="ARBA" id="ARBA00023136"/>
    </source>
</evidence>
<feature type="transmembrane region" description="Helical" evidence="5">
    <location>
        <begin position="208"/>
        <end position="226"/>
    </location>
</feature>
<evidence type="ECO:0000256" key="1">
    <source>
        <dbReference type="ARBA" id="ARBA00004141"/>
    </source>
</evidence>
<dbReference type="GO" id="GO:0016874">
    <property type="term" value="F:ligase activity"/>
    <property type="evidence" value="ECO:0007669"/>
    <property type="project" value="UniProtKB-KW"/>
</dbReference>
<feature type="transmembrane region" description="Helical" evidence="5">
    <location>
        <begin position="99"/>
        <end position="116"/>
    </location>
</feature>
<feature type="transmembrane region" description="Helical" evidence="5">
    <location>
        <begin position="74"/>
        <end position="93"/>
    </location>
</feature>
<keyword evidence="4 5" id="KW-0472">Membrane</keyword>
<dbReference type="Proteomes" id="UP001249240">
    <property type="component" value="Unassembled WGS sequence"/>
</dbReference>
<keyword evidence="7" id="KW-0436">Ligase</keyword>
<comment type="caution">
    <text evidence="7">The sequence shown here is derived from an EMBL/GenBank/DDBJ whole genome shotgun (WGS) entry which is preliminary data.</text>
</comment>
<dbReference type="InterPro" id="IPR051533">
    <property type="entry name" value="WaaL-like"/>
</dbReference>
<feature type="transmembrane region" description="Helical" evidence="5">
    <location>
        <begin position="446"/>
        <end position="467"/>
    </location>
</feature>
<gene>
    <name evidence="7" type="ORF">P7D78_18440</name>
</gene>
<sequence>MIADIKIHSYFERFRSFYVLYFGTILILKEFGPYDFIPKILNTILVVPAGIIGVLFILYDLIQMIKTKKFSYNILLFLFLIIMGISSLLNYRYSIGSNIKILLNESIYLLVIYEFSHNRKYSEIIVETFAKLLISIWFVMVTISNVMFVFQMQYSVKLPNRFHPLRLGFLENRLFGVFSDPNFASTICLVSIIFSFMFLFQKQIKSRLLRIFLYINSFFCLSFILLSGSRTGLVETLAIVFIAGFTLLNQYLVKKGKSVPFSLLISLIVSTILTGIIFFILNVLKQGLTLIPDFIESLKMRTENNNVNILKKEKPVNLTRNDVSDSDDLSNGRFGIWKAGFLMFKQNILFGVGPSREGIVSYAKAFLPETYVAKTGLSLHSFVVHTLAGTGAIGFITFFSFYLNKAFIAIKAVFLDKNLYKTVYFYDVLIIAAISINAILSSEIILVNKIGAFLFWLLLGQLVYQYFPKKNSKHSVA</sequence>
<organism evidence="7 8">
    <name type="scientific">Enterococcus raffinosus</name>
    <dbReference type="NCBI Taxonomy" id="71452"/>
    <lineage>
        <taxon>Bacteria</taxon>
        <taxon>Bacillati</taxon>
        <taxon>Bacillota</taxon>
        <taxon>Bacilli</taxon>
        <taxon>Lactobacillales</taxon>
        <taxon>Enterococcaceae</taxon>
        <taxon>Enterococcus</taxon>
    </lineage>
</organism>
<dbReference type="Pfam" id="PF04932">
    <property type="entry name" value="Wzy_C"/>
    <property type="match status" value="1"/>
</dbReference>
<name>A0AAW8T3B9_9ENTE</name>
<comment type="subcellular location">
    <subcellularLocation>
        <location evidence="1">Membrane</location>
        <topology evidence="1">Multi-pass membrane protein</topology>
    </subcellularLocation>
</comment>
<dbReference type="GO" id="GO:0016020">
    <property type="term" value="C:membrane"/>
    <property type="evidence" value="ECO:0007669"/>
    <property type="project" value="UniProtKB-SubCell"/>
</dbReference>
<feature type="transmembrane region" description="Helical" evidence="5">
    <location>
        <begin position="261"/>
        <end position="284"/>
    </location>
</feature>
<keyword evidence="2 5" id="KW-0812">Transmembrane</keyword>
<feature type="transmembrane region" description="Helical" evidence="5">
    <location>
        <begin position="382"/>
        <end position="403"/>
    </location>
</feature>